<protein>
    <submittedName>
        <fullName evidence="1">Uncharacterized protein</fullName>
    </submittedName>
</protein>
<name>A0A0E9U8S9_ANGAN</name>
<accession>A0A0E9U8S9</accession>
<organism evidence="1">
    <name type="scientific">Anguilla anguilla</name>
    <name type="common">European freshwater eel</name>
    <name type="synonym">Muraena anguilla</name>
    <dbReference type="NCBI Taxonomy" id="7936"/>
    <lineage>
        <taxon>Eukaryota</taxon>
        <taxon>Metazoa</taxon>
        <taxon>Chordata</taxon>
        <taxon>Craniata</taxon>
        <taxon>Vertebrata</taxon>
        <taxon>Euteleostomi</taxon>
        <taxon>Actinopterygii</taxon>
        <taxon>Neopterygii</taxon>
        <taxon>Teleostei</taxon>
        <taxon>Anguilliformes</taxon>
        <taxon>Anguillidae</taxon>
        <taxon>Anguilla</taxon>
    </lineage>
</organism>
<sequence length="24" mass="2897">MYICNSQYFSIKTLSYPLNEMYST</sequence>
<evidence type="ECO:0000313" key="1">
    <source>
        <dbReference type="EMBL" id="JAH61590.1"/>
    </source>
</evidence>
<proteinExistence type="predicted"/>
<dbReference type="EMBL" id="GBXM01046987">
    <property type="protein sequence ID" value="JAH61590.1"/>
    <property type="molecule type" value="Transcribed_RNA"/>
</dbReference>
<dbReference type="AlphaFoldDB" id="A0A0E9U8S9"/>
<reference evidence="1" key="1">
    <citation type="submission" date="2014-11" db="EMBL/GenBank/DDBJ databases">
        <authorList>
            <person name="Amaro Gonzalez C."/>
        </authorList>
    </citation>
    <scope>NUCLEOTIDE SEQUENCE</scope>
</reference>
<reference evidence="1" key="2">
    <citation type="journal article" date="2015" name="Fish Shellfish Immunol.">
        <title>Early steps in the European eel (Anguilla anguilla)-Vibrio vulnificus interaction in the gills: Role of the RtxA13 toxin.</title>
        <authorList>
            <person name="Callol A."/>
            <person name="Pajuelo D."/>
            <person name="Ebbesson L."/>
            <person name="Teles M."/>
            <person name="MacKenzie S."/>
            <person name="Amaro C."/>
        </authorList>
    </citation>
    <scope>NUCLEOTIDE SEQUENCE</scope>
</reference>